<protein>
    <submittedName>
        <fullName evidence="2">BolA protein family transcriptional regulator</fullName>
    </submittedName>
</protein>
<dbReference type="RefSeq" id="WP_120809568.1">
    <property type="nucleotide sequence ID" value="NZ_RBID01000011.1"/>
</dbReference>
<dbReference type="Pfam" id="PF01722">
    <property type="entry name" value="BolA"/>
    <property type="match status" value="1"/>
</dbReference>
<dbReference type="Proteomes" id="UP000279384">
    <property type="component" value="Unassembled WGS sequence"/>
</dbReference>
<evidence type="ECO:0000256" key="1">
    <source>
        <dbReference type="RuleBase" id="RU003860"/>
    </source>
</evidence>
<dbReference type="AlphaFoldDB" id="A0A495BIJ5"/>
<gene>
    <name evidence="2" type="ORF">C8E02_0592</name>
</gene>
<sequence>MSAIIEMMRQRLAALAPEHLDIEDDSASHAGHAGAKSGGHYNVLIVSACFSGKSRIERQRMVYDALGDLMQQGIHALALKTLTPDDL</sequence>
<dbReference type="PANTHER" id="PTHR46230:SF7">
    <property type="entry name" value="BOLA-LIKE PROTEIN 1"/>
    <property type="match status" value="1"/>
</dbReference>
<dbReference type="SUPFAM" id="SSF82657">
    <property type="entry name" value="BolA-like"/>
    <property type="match status" value="1"/>
</dbReference>
<dbReference type="InterPro" id="IPR002634">
    <property type="entry name" value="BolA"/>
</dbReference>
<organism evidence="2 3">
    <name type="scientific">Vogesella indigofera</name>
    <name type="common">Pseudomonas indigofera</name>
    <dbReference type="NCBI Taxonomy" id="45465"/>
    <lineage>
        <taxon>Bacteria</taxon>
        <taxon>Pseudomonadati</taxon>
        <taxon>Pseudomonadota</taxon>
        <taxon>Betaproteobacteria</taxon>
        <taxon>Neisseriales</taxon>
        <taxon>Chromobacteriaceae</taxon>
        <taxon>Vogesella</taxon>
    </lineage>
</organism>
<dbReference type="EMBL" id="RBID01000011">
    <property type="protein sequence ID" value="RKQ60835.1"/>
    <property type="molecule type" value="Genomic_DNA"/>
</dbReference>
<evidence type="ECO:0000313" key="2">
    <source>
        <dbReference type="EMBL" id="RKQ60835.1"/>
    </source>
</evidence>
<accession>A0A495BIJ5</accession>
<comment type="caution">
    <text evidence="2">The sequence shown here is derived from an EMBL/GenBank/DDBJ whole genome shotgun (WGS) entry which is preliminary data.</text>
</comment>
<evidence type="ECO:0000313" key="3">
    <source>
        <dbReference type="Proteomes" id="UP000279384"/>
    </source>
</evidence>
<dbReference type="Gene3D" id="3.30.300.90">
    <property type="entry name" value="BolA-like"/>
    <property type="match status" value="1"/>
</dbReference>
<dbReference type="InterPro" id="IPR036065">
    <property type="entry name" value="BolA-like_sf"/>
</dbReference>
<dbReference type="PANTHER" id="PTHR46230">
    <property type="match status" value="1"/>
</dbReference>
<reference evidence="2 3" key="1">
    <citation type="submission" date="2018-10" db="EMBL/GenBank/DDBJ databases">
        <title>Genomic Encyclopedia of Type Strains, Phase IV (KMG-IV): sequencing the most valuable type-strain genomes for metagenomic binning, comparative biology and taxonomic classification.</title>
        <authorList>
            <person name="Goeker M."/>
        </authorList>
    </citation>
    <scope>NUCLEOTIDE SEQUENCE [LARGE SCALE GENOMIC DNA]</scope>
    <source>
        <strain evidence="2 3">DSM 3303</strain>
    </source>
</reference>
<dbReference type="GO" id="GO:0016226">
    <property type="term" value="P:iron-sulfur cluster assembly"/>
    <property type="evidence" value="ECO:0007669"/>
    <property type="project" value="TreeGrafter"/>
</dbReference>
<name>A0A495BIJ5_VOGIN</name>
<proteinExistence type="inferred from homology"/>
<comment type="similarity">
    <text evidence="1">Belongs to the BolA/IbaG family.</text>
</comment>
<dbReference type="PIRSF" id="PIRSF003113">
    <property type="entry name" value="BolA"/>
    <property type="match status" value="1"/>
</dbReference>